<dbReference type="SMART" id="SM00389">
    <property type="entry name" value="HOX"/>
    <property type="match status" value="2"/>
</dbReference>
<organism evidence="8 9">
    <name type="scientific">Oryctolagus cuniculus</name>
    <name type="common">Rabbit</name>
    <dbReference type="NCBI Taxonomy" id="9986"/>
    <lineage>
        <taxon>Eukaryota</taxon>
        <taxon>Metazoa</taxon>
        <taxon>Chordata</taxon>
        <taxon>Craniata</taxon>
        <taxon>Vertebrata</taxon>
        <taxon>Euteleostomi</taxon>
        <taxon>Mammalia</taxon>
        <taxon>Eutheria</taxon>
        <taxon>Euarchontoglires</taxon>
        <taxon>Glires</taxon>
        <taxon>Lagomorpha</taxon>
        <taxon>Leporidae</taxon>
        <taxon>Oryctolagus</taxon>
    </lineage>
</organism>
<dbReference type="PROSITE" id="PS00027">
    <property type="entry name" value="HOMEOBOX_1"/>
    <property type="match status" value="1"/>
</dbReference>
<keyword evidence="3 5" id="KW-0371">Homeobox</keyword>
<evidence type="ECO:0000256" key="5">
    <source>
        <dbReference type="PROSITE-ProRule" id="PRU00108"/>
    </source>
</evidence>
<feature type="DNA-binding region" description="Homeobox" evidence="5">
    <location>
        <begin position="95"/>
        <end position="149"/>
    </location>
</feature>
<dbReference type="PaxDb" id="9986-ENSOCUP00000019271"/>
<evidence type="ECO:0000256" key="2">
    <source>
        <dbReference type="ARBA" id="ARBA00023125"/>
    </source>
</evidence>
<dbReference type="InParanoid" id="G1TQH6"/>
<comment type="subcellular location">
    <subcellularLocation>
        <location evidence="1 5 6">Nucleus</location>
    </subcellularLocation>
</comment>
<dbReference type="CDD" id="cd00086">
    <property type="entry name" value="homeodomain"/>
    <property type="match status" value="2"/>
</dbReference>
<keyword evidence="9" id="KW-1185">Reference proteome</keyword>
<dbReference type="PANTHER" id="PTHR46123">
    <property type="entry name" value="MIX-TYPE HOMEOBOX GENE 1-RELATED"/>
    <property type="match status" value="1"/>
</dbReference>
<feature type="domain" description="Homeobox" evidence="7">
    <location>
        <begin position="13"/>
        <end position="73"/>
    </location>
</feature>
<dbReference type="GO" id="GO:0000981">
    <property type="term" value="F:DNA-binding transcription factor activity, RNA polymerase II-specific"/>
    <property type="evidence" value="ECO:0007669"/>
    <property type="project" value="InterPro"/>
</dbReference>
<dbReference type="GeneTree" id="ENSGT00940000165352"/>
<dbReference type="InterPro" id="IPR017970">
    <property type="entry name" value="Homeobox_CS"/>
</dbReference>
<dbReference type="PANTHER" id="PTHR46123:SF5">
    <property type="entry name" value="DOUBLE HOMEOBOX PROTEIN B"/>
    <property type="match status" value="1"/>
</dbReference>
<dbReference type="GO" id="GO:0005634">
    <property type="term" value="C:nucleus"/>
    <property type="evidence" value="ECO:0007669"/>
    <property type="project" value="UniProtKB-SubCell"/>
</dbReference>
<keyword evidence="2 5" id="KW-0238">DNA-binding</keyword>
<dbReference type="Pfam" id="PF00046">
    <property type="entry name" value="Homeodomain"/>
    <property type="match status" value="2"/>
</dbReference>
<evidence type="ECO:0000256" key="4">
    <source>
        <dbReference type="ARBA" id="ARBA00023242"/>
    </source>
</evidence>
<dbReference type="PROSITE" id="PS50071">
    <property type="entry name" value="HOMEOBOX_2"/>
    <property type="match status" value="2"/>
</dbReference>
<dbReference type="InterPro" id="IPR009057">
    <property type="entry name" value="Homeodomain-like_sf"/>
</dbReference>
<name>G1TQH6_RABIT</name>
<protein>
    <recommendedName>
        <fullName evidence="7">Homeobox domain-containing protein</fullName>
    </recommendedName>
</protein>
<reference evidence="8 9" key="1">
    <citation type="journal article" date="2011" name="Nature">
        <title>A high-resolution map of human evolutionary constraint using 29 mammals.</title>
        <authorList>
            <person name="Lindblad-Toh K."/>
            <person name="Garber M."/>
            <person name="Zuk O."/>
            <person name="Lin M.F."/>
            <person name="Parker B.J."/>
            <person name="Washietl S."/>
            <person name="Kheradpour P."/>
            <person name="Ernst J."/>
            <person name="Jordan G."/>
            <person name="Mauceli E."/>
            <person name="Ward L.D."/>
            <person name="Lowe C.B."/>
            <person name="Holloway A.K."/>
            <person name="Clamp M."/>
            <person name="Gnerre S."/>
            <person name="Alfoldi J."/>
            <person name="Beal K."/>
            <person name="Chang J."/>
            <person name="Clawson H."/>
            <person name="Cuff J."/>
            <person name="Di Palma F."/>
            <person name="Fitzgerald S."/>
            <person name="Flicek P."/>
            <person name="Guttman M."/>
            <person name="Hubisz M.J."/>
            <person name="Jaffe D.B."/>
            <person name="Jungreis I."/>
            <person name="Kent W.J."/>
            <person name="Kostka D."/>
            <person name="Lara M."/>
            <person name="Martins A.L."/>
            <person name="Massingham T."/>
            <person name="Moltke I."/>
            <person name="Raney B.J."/>
            <person name="Rasmussen M.D."/>
            <person name="Robinson J."/>
            <person name="Stark A."/>
            <person name="Vilella A.J."/>
            <person name="Wen J."/>
            <person name="Xie X."/>
            <person name="Zody M.C."/>
            <person name="Baldwin J."/>
            <person name="Bloom T."/>
            <person name="Chin C.W."/>
            <person name="Heiman D."/>
            <person name="Nicol R."/>
            <person name="Nusbaum C."/>
            <person name="Young S."/>
            <person name="Wilkinson J."/>
            <person name="Worley K.C."/>
            <person name="Kovar C.L."/>
            <person name="Muzny D.M."/>
            <person name="Gibbs R.A."/>
            <person name="Cree A."/>
            <person name="Dihn H.H."/>
            <person name="Fowler G."/>
            <person name="Jhangiani S."/>
            <person name="Joshi V."/>
            <person name="Lee S."/>
            <person name="Lewis L.R."/>
            <person name="Nazareth L.V."/>
            <person name="Okwuonu G."/>
            <person name="Santibanez J."/>
            <person name="Warren W.C."/>
            <person name="Mardis E.R."/>
            <person name="Weinstock G.M."/>
            <person name="Wilson R.K."/>
            <person name="Delehaunty K."/>
            <person name="Dooling D."/>
            <person name="Fronik C."/>
            <person name="Fulton L."/>
            <person name="Fulton B."/>
            <person name="Graves T."/>
            <person name="Minx P."/>
            <person name="Sodergren E."/>
            <person name="Birney E."/>
            <person name="Margulies E.H."/>
            <person name="Herrero J."/>
            <person name="Green E.D."/>
            <person name="Haussler D."/>
            <person name="Siepel A."/>
            <person name="Goldman N."/>
            <person name="Pollard K.S."/>
            <person name="Pedersen J.S."/>
            <person name="Lander E.S."/>
            <person name="Kellis M."/>
        </authorList>
    </citation>
    <scope>NUCLEOTIDE SEQUENCE [LARGE SCALE GENOMIC DNA]</scope>
    <source>
        <strain evidence="8 9">Thorbecke inbred</strain>
    </source>
</reference>
<dbReference type="Gene3D" id="1.10.10.60">
    <property type="entry name" value="Homeodomain-like"/>
    <property type="match status" value="2"/>
</dbReference>
<feature type="DNA-binding region" description="Homeobox" evidence="5">
    <location>
        <begin position="15"/>
        <end position="74"/>
    </location>
</feature>
<dbReference type="AlphaFoldDB" id="G1TQH6"/>
<reference evidence="8" key="2">
    <citation type="submission" date="2025-08" db="UniProtKB">
        <authorList>
            <consortium name="Ensembl"/>
        </authorList>
    </citation>
    <scope>IDENTIFICATION</scope>
    <source>
        <strain evidence="8">Thorbecke</strain>
    </source>
</reference>
<proteinExistence type="predicted"/>
<dbReference type="EMBL" id="AAGW02055347">
    <property type="status" value="NOT_ANNOTATED_CDS"/>
    <property type="molecule type" value="Genomic_DNA"/>
</dbReference>
<dbReference type="HOGENOM" id="CLU_045070_0_0_1"/>
<dbReference type="Bgee" id="ENSOCUG00000027437">
    <property type="expression patterns" value="Expressed in testis"/>
</dbReference>
<dbReference type="Ensembl" id="ENSOCUT00000024750.3">
    <property type="protein sequence ID" value="ENSOCUP00000019271.3"/>
    <property type="gene ID" value="ENSOCUG00000027437.3"/>
</dbReference>
<evidence type="ECO:0000256" key="3">
    <source>
        <dbReference type="ARBA" id="ARBA00023155"/>
    </source>
</evidence>
<sequence>MDLNSTISGTPQKEAFQGRIAYTENQKGILLAWFEQNPNPNKASRELLAKEIGIPASKIQTWFKNQRRKQKQLENQCSQGEDQIQGSQECLLKKAREDQFPITEAQRRILAQAFERDRFPDINTMKKLAKRVGIRASRIQMWFQKERALCSLQNRRELMNFPESEANGQPALIVQHSPSRLSTLPDGTHHFPSSGFFSSTQTVLPVLPAPWDPFSVCVSQRSSVVTTQVTQAGQGQNSDPTVTLPNHLPVLLPLEEDFSDTQVPFTLEECPDHKEHAGTGLPLSYLPQPELQEQHSQADLAHTQAQADLAYVLQHWEESCQALIAEWRPLEGTC</sequence>
<evidence type="ECO:0000256" key="6">
    <source>
        <dbReference type="RuleBase" id="RU000682"/>
    </source>
</evidence>
<evidence type="ECO:0000256" key="1">
    <source>
        <dbReference type="ARBA" id="ARBA00004123"/>
    </source>
</evidence>
<dbReference type="eggNOG" id="KOG0849">
    <property type="taxonomic scope" value="Eukaryota"/>
</dbReference>
<dbReference type="Proteomes" id="UP000001811">
    <property type="component" value="Chromosome 5"/>
</dbReference>
<dbReference type="FunCoup" id="G1TQH6">
    <property type="interactions" value="16"/>
</dbReference>
<dbReference type="SMR" id="G1TQH6"/>
<dbReference type="InterPro" id="IPR001356">
    <property type="entry name" value="HD"/>
</dbReference>
<dbReference type="SUPFAM" id="SSF46689">
    <property type="entry name" value="Homeodomain-like"/>
    <property type="match status" value="2"/>
</dbReference>
<reference evidence="8" key="3">
    <citation type="submission" date="2025-09" db="UniProtKB">
        <authorList>
            <consortium name="Ensembl"/>
        </authorList>
    </citation>
    <scope>IDENTIFICATION</scope>
    <source>
        <strain evidence="8">Thorbecke</strain>
    </source>
</reference>
<evidence type="ECO:0000313" key="9">
    <source>
        <dbReference type="Proteomes" id="UP000001811"/>
    </source>
</evidence>
<dbReference type="GO" id="GO:0000977">
    <property type="term" value="F:RNA polymerase II transcription regulatory region sequence-specific DNA binding"/>
    <property type="evidence" value="ECO:0007669"/>
    <property type="project" value="TreeGrafter"/>
</dbReference>
<feature type="domain" description="Homeobox" evidence="7">
    <location>
        <begin position="93"/>
        <end position="148"/>
    </location>
</feature>
<keyword evidence="4 5" id="KW-0539">Nucleus</keyword>
<accession>G1TQH6</accession>
<evidence type="ECO:0000313" key="8">
    <source>
        <dbReference type="Ensembl" id="ENSOCUP00000019271.3"/>
    </source>
</evidence>
<evidence type="ECO:0000259" key="7">
    <source>
        <dbReference type="PROSITE" id="PS50071"/>
    </source>
</evidence>
<dbReference type="STRING" id="9986.ENSOCUP00000019271"/>
<dbReference type="InterPro" id="IPR051306">
    <property type="entry name" value="Homeobox_regulator"/>
</dbReference>